<feature type="transmembrane region" description="Helical" evidence="6">
    <location>
        <begin position="80"/>
        <end position="104"/>
    </location>
</feature>
<dbReference type="SUPFAM" id="SSF103473">
    <property type="entry name" value="MFS general substrate transporter"/>
    <property type="match status" value="1"/>
</dbReference>
<dbReference type="PANTHER" id="PTHR23502">
    <property type="entry name" value="MAJOR FACILITATOR SUPERFAMILY"/>
    <property type="match status" value="1"/>
</dbReference>
<feature type="region of interest" description="Disordered" evidence="5">
    <location>
        <begin position="336"/>
        <end position="358"/>
    </location>
</feature>
<dbReference type="InterPro" id="IPR036259">
    <property type="entry name" value="MFS_trans_sf"/>
</dbReference>
<feature type="compositionally biased region" description="Basic and acidic residues" evidence="5">
    <location>
        <begin position="279"/>
        <end position="306"/>
    </location>
</feature>
<feature type="transmembrane region" description="Helical" evidence="6">
    <location>
        <begin position="673"/>
        <end position="698"/>
    </location>
</feature>
<dbReference type="AlphaFoldDB" id="A0A177TTV1"/>
<keyword evidence="3 6" id="KW-1133">Transmembrane helix</keyword>
<evidence type="ECO:0000256" key="3">
    <source>
        <dbReference type="ARBA" id="ARBA00022989"/>
    </source>
</evidence>
<dbReference type="GO" id="GO:0005886">
    <property type="term" value="C:plasma membrane"/>
    <property type="evidence" value="ECO:0007669"/>
    <property type="project" value="TreeGrafter"/>
</dbReference>
<sequence length="786" mass="84501">MSSRPPQADSIRSSDSQLAQSSSSEPTTDHRLPETEANDQDLPTCASPTATATPAPGPVLDIEHQLVDDDPRLWSSHQKAICVATLMLGALSPTLGASIFLPAIQSLQEQLNASTATISLAVSLYILFQGTIPLLWSSVSELIGRKSIFIVGSIIFAITSLICGLANSVGVLVAMRCISAIGSKPMLSIGAGTLADLYEPHQRGVAVGLWYSAPLLAPAIAPIIGGALTEASSWRATFYFLAAAGALMVFCFIFLFKETFRPARSMAWTQAKERALRRAEAQRKEDELHPEKALKRKAEQERREQHPPLLARISRHAANLTHRLNLKKDAFCRRRRLSPTEGNVPQTRESIDSHPSTEATVLNHSSFAPHREGRDEPFEPPHFLEPAVVQGTSGTEPAAAAAAATVSPQNTTTRVAIVAPADHTRSKADVVKAEGGDELDMTSPTTSGGVLGQSISRSRLSRGMSRTESRRSGLSRKMTNRVVTSTGEEITFKPSFADVNPIRPLLSVLSEPYNVASLIASGLSFGAFYSLSLTLTRSLSAPPGSPHGGYGYSPILVGCVLLCVGGGGVLGSIVGGRLSDRRLRQVKSGAVVSPLISPTSVDAAAWRKRRNPDGEKREGGGDKEADVEAEGADQAPEVVVEPEERLLACRIPMLCVPICYIAYGWTVQYSVNIAAVCVVLVLLGTAQFSVYACTLSYVVDSNKGRGSSAVACNSAFRGSVAFVASEIAIYLLNAMGNGWLYTGWAIALGTTQLALFFVAFQGPRWRRDGFKRQQDWRFLRRHNWKA</sequence>
<feature type="compositionally biased region" description="Basic and acidic residues" evidence="5">
    <location>
        <begin position="611"/>
        <end position="626"/>
    </location>
</feature>
<feature type="region of interest" description="Disordered" evidence="5">
    <location>
        <begin position="605"/>
        <end position="634"/>
    </location>
</feature>
<dbReference type="Pfam" id="PF07690">
    <property type="entry name" value="MFS_1"/>
    <property type="match status" value="1"/>
</dbReference>
<accession>A0A177TTV1</accession>
<organism evidence="8 9">
    <name type="scientific">Tilletia indica</name>
    <dbReference type="NCBI Taxonomy" id="43049"/>
    <lineage>
        <taxon>Eukaryota</taxon>
        <taxon>Fungi</taxon>
        <taxon>Dikarya</taxon>
        <taxon>Basidiomycota</taxon>
        <taxon>Ustilaginomycotina</taxon>
        <taxon>Exobasidiomycetes</taxon>
        <taxon>Tilletiales</taxon>
        <taxon>Tilletiaceae</taxon>
        <taxon>Tilletia</taxon>
    </lineage>
</organism>
<evidence type="ECO:0000256" key="4">
    <source>
        <dbReference type="ARBA" id="ARBA00023136"/>
    </source>
</evidence>
<feature type="transmembrane region" description="Helical" evidence="6">
    <location>
        <begin position="148"/>
        <end position="167"/>
    </location>
</feature>
<feature type="transmembrane region" description="Helical" evidence="6">
    <location>
        <begin position="116"/>
        <end position="136"/>
    </location>
</feature>
<evidence type="ECO:0000256" key="1">
    <source>
        <dbReference type="ARBA" id="ARBA00004141"/>
    </source>
</evidence>
<feature type="compositionally biased region" description="Low complexity" evidence="5">
    <location>
        <begin position="10"/>
        <end position="24"/>
    </location>
</feature>
<keyword evidence="4 6" id="KW-0472">Membrane</keyword>
<feature type="compositionally biased region" description="Low complexity" evidence="5">
    <location>
        <begin position="43"/>
        <end position="54"/>
    </location>
</feature>
<evidence type="ECO:0000259" key="7">
    <source>
        <dbReference type="PROSITE" id="PS50850"/>
    </source>
</evidence>
<name>A0A177TTV1_9BASI</name>
<evidence type="ECO:0000313" key="9">
    <source>
        <dbReference type="Proteomes" id="UP000077521"/>
    </source>
</evidence>
<evidence type="ECO:0000256" key="5">
    <source>
        <dbReference type="SAM" id="MobiDB-lite"/>
    </source>
</evidence>
<evidence type="ECO:0000256" key="6">
    <source>
        <dbReference type="SAM" id="Phobius"/>
    </source>
</evidence>
<feature type="region of interest" description="Disordered" evidence="5">
    <location>
        <begin position="437"/>
        <end position="477"/>
    </location>
</feature>
<comment type="caution">
    <text evidence="8">The sequence shown here is derived from an EMBL/GenBank/DDBJ whole genome shotgun (WGS) entry which is preliminary data.</text>
</comment>
<feature type="transmembrane region" description="Helical" evidence="6">
    <location>
        <begin position="205"/>
        <end position="224"/>
    </location>
</feature>
<feature type="region of interest" description="Disordered" evidence="5">
    <location>
        <begin position="1"/>
        <end position="58"/>
    </location>
</feature>
<evidence type="ECO:0000313" key="8">
    <source>
        <dbReference type="EMBL" id="KAE8252006.1"/>
    </source>
</evidence>
<dbReference type="GO" id="GO:0022857">
    <property type="term" value="F:transmembrane transporter activity"/>
    <property type="evidence" value="ECO:0007669"/>
    <property type="project" value="InterPro"/>
</dbReference>
<comment type="subcellular location">
    <subcellularLocation>
        <location evidence="1">Membrane</location>
        <topology evidence="1">Multi-pass membrane protein</topology>
    </subcellularLocation>
</comment>
<protein>
    <recommendedName>
        <fullName evidence="7">Major facilitator superfamily (MFS) profile domain-containing protein</fullName>
    </recommendedName>
</protein>
<feature type="transmembrane region" description="Helical" evidence="6">
    <location>
        <begin position="551"/>
        <end position="574"/>
    </location>
</feature>
<dbReference type="EMBL" id="LWDF02000222">
    <property type="protein sequence ID" value="KAE8252006.1"/>
    <property type="molecule type" value="Genomic_DNA"/>
</dbReference>
<dbReference type="Gene3D" id="1.20.1720.10">
    <property type="entry name" value="Multidrug resistance protein D"/>
    <property type="match status" value="1"/>
</dbReference>
<feature type="compositionally biased region" description="Polar residues" evidence="5">
    <location>
        <begin position="442"/>
        <end position="458"/>
    </location>
</feature>
<feature type="region of interest" description="Disordered" evidence="5">
    <location>
        <begin position="279"/>
        <end position="310"/>
    </location>
</feature>
<feature type="transmembrane region" description="Helical" evidence="6">
    <location>
        <begin position="236"/>
        <end position="256"/>
    </location>
</feature>
<dbReference type="PANTHER" id="PTHR23502:SF5">
    <property type="entry name" value="QUINIDINE RESISTANCE PROTEIN 3"/>
    <property type="match status" value="1"/>
</dbReference>
<feature type="transmembrane region" description="Helical" evidence="6">
    <location>
        <begin position="738"/>
        <end position="760"/>
    </location>
</feature>
<dbReference type="InterPro" id="IPR020846">
    <property type="entry name" value="MFS_dom"/>
</dbReference>
<dbReference type="InterPro" id="IPR011701">
    <property type="entry name" value="MFS"/>
</dbReference>
<evidence type="ECO:0000256" key="2">
    <source>
        <dbReference type="ARBA" id="ARBA00022692"/>
    </source>
</evidence>
<proteinExistence type="predicted"/>
<gene>
    <name evidence="8" type="ORF">A4X13_0g3755</name>
</gene>
<keyword evidence="2 6" id="KW-0812">Transmembrane</keyword>
<dbReference type="Proteomes" id="UP000077521">
    <property type="component" value="Unassembled WGS sequence"/>
</dbReference>
<feature type="domain" description="Major facilitator superfamily (MFS) profile" evidence="7">
    <location>
        <begin position="82"/>
        <end position="766"/>
    </location>
</feature>
<feature type="transmembrane region" description="Helical" evidence="6">
    <location>
        <begin position="513"/>
        <end position="531"/>
    </location>
</feature>
<feature type="compositionally biased region" description="Polar residues" evidence="5">
    <location>
        <begin position="340"/>
        <end position="358"/>
    </location>
</feature>
<reference evidence="8" key="2">
    <citation type="journal article" date="2019" name="IMA Fungus">
        <title>Genome sequencing and comparison of five Tilletia species to identify candidate genes for the detection of regulated species infecting wheat.</title>
        <authorList>
            <person name="Nguyen H.D.T."/>
            <person name="Sultana T."/>
            <person name="Kesanakurti P."/>
            <person name="Hambleton S."/>
        </authorList>
    </citation>
    <scope>NUCLEOTIDE SEQUENCE</scope>
    <source>
        <strain evidence="8">DAOMC 236416</strain>
    </source>
</reference>
<dbReference type="PROSITE" id="PS50850">
    <property type="entry name" value="MFS"/>
    <property type="match status" value="1"/>
</dbReference>
<reference evidence="8" key="1">
    <citation type="submission" date="2016-04" db="EMBL/GenBank/DDBJ databases">
        <authorList>
            <person name="Nguyen H.D."/>
            <person name="Samba Siva P."/>
            <person name="Cullis J."/>
            <person name="Levesque C.A."/>
            <person name="Hambleton S."/>
        </authorList>
    </citation>
    <scope>NUCLEOTIDE SEQUENCE</scope>
    <source>
        <strain evidence="8">DAOMC 236416</strain>
    </source>
</reference>
<keyword evidence="9" id="KW-1185">Reference proteome</keyword>